<evidence type="ECO:0000259" key="2">
    <source>
        <dbReference type="Pfam" id="PF18050"/>
    </source>
</evidence>
<gene>
    <name evidence="3" type="ORF">MOZ60_10310</name>
</gene>
<proteinExistence type="predicted"/>
<evidence type="ECO:0000313" key="4">
    <source>
        <dbReference type="Proteomes" id="UP001286174"/>
    </source>
</evidence>
<dbReference type="InterPro" id="IPR041183">
    <property type="entry name" value="Cyclophilin-like"/>
</dbReference>
<dbReference type="EMBL" id="JALBUR010000040">
    <property type="protein sequence ID" value="MDX8420477.1"/>
    <property type="molecule type" value="Genomic_DNA"/>
</dbReference>
<dbReference type="InterPro" id="IPR029000">
    <property type="entry name" value="Cyclophilin-like_dom_sf"/>
</dbReference>
<evidence type="ECO:0000256" key="1">
    <source>
        <dbReference type="SAM" id="MobiDB-lite"/>
    </source>
</evidence>
<reference evidence="3 4" key="1">
    <citation type="submission" date="2022-03" db="EMBL/GenBank/DDBJ databases">
        <title>Novel taxa within the pig intestine.</title>
        <authorList>
            <person name="Wylensek D."/>
            <person name="Bishof K."/>
            <person name="Afrizal A."/>
            <person name="Clavel T."/>
        </authorList>
    </citation>
    <scope>NUCLEOTIDE SEQUENCE [LARGE SCALE GENOMIC DNA]</scope>
    <source>
        <strain evidence="3 4">CLA-KB-P133</strain>
    </source>
</reference>
<dbReference type="Pfam" id="PF18050">
    <property type="entry name" value="Cyclophil_like2"/>
    <property type="match status" value="1"/>
</dbReference>
<dbReference type="SUPFAM" id="SSF50891">
    <property type="entry name" value="Cyclophilin-like"/>
    <property type="match status" value="1"/>
</dbReference>
<dbReference type="RefSeq" id="WP_370596607.1">
    <property type="nucleotide sequence ID" value="NZ_JALBUR010000040.1"/>
</dbReference>
<sequence length="144" mass="15881">METDPPSKSNAGDEMENNMDESMPKENAAMRMTIENTPVRITWEDNESVTALRELARKEPIQIHMSMFGGFEQVGPIGTSLPSDDAETTTSAGDIVLYSGDQLVVFYGSNSWAYTRLGRITDKTKEDLSELLGNGDVTITIQID</sequence>
<feature type="domain" description="Cyclophilin-like" evidence="2">
    <location>
        <begin position="32"/>
        <end position="142"/>
    </location>
</feature>
<dbReference type="AlphaFoldDB" id="A0AB35U3Q5"/>
<comment type="caution">
    <text evidence="3">The sequence shown here is derived from an EMBL/GenBank/DDBJ whole genome shotgun (WGS) entry which is preliminary data.</text>
</comment>
<dbReference type="Proteomes" id="UP001286174">
    <property type="component" value="Unassembled WGS sequence"/>
</dbReference>
<keyword evidence="4" id="KW-1185">Reference proteome</keyword>
<feature type="region of interest" description="Disordered" evidence="1">
    <location>
        <begin position="1"/>
        <end position="20"/>
    </location>
</feature>
<accession>A0AB35U3Q5</accession>
<feature type="compositionally biased region" description="Polar residues" evidence="1">
    <location>
        <begin position="1"/>
        <end position="10"/>
    </location>
</feature>
<protein>
    <submittedName>
        <fullName evidence="3">Cyclophilin-like fold protein</fullName>
    </submittedName>
</protein>
<organism evidence="3 4">
    <name type="scientific">Grylomicrobium aquisgranensis</name>
    <dbReference type="NCBI Taxonomy" id="2926318"/>
    <lineage>
        <taxon>Bacteria</taxon>
        <taxon>Bacillati</taxon>
        <taxon>Bacillota</taxon>
        <taxon>Erysipelotrichia</taxon>
        <taxon>Erysipelotrichales</taxon>
        <taxon>Erysipelotrichaceae</taxon>
        <taxon>Grylomicrobium</taxon>
    </lineage>
</organism>
<evidence type="ECO:0000313" key="3">
    <source>
        <dbReference type="EMBL" id="MDX8420477.1"/>
    </source>
</evidence>
<name>A0AB35U3Q5_9FIRM</name>
<dbReference type="Gene3D" id="2.40.100.20">
    <property type="match status" value="1"/>
</dbReference>